<dbReference type="SMART" id="SM00382">
    <property type="entry name" value="AAA"/>
    <property type="match status" value="1"/>
</dbReference>
<dbReference type="EMBL" id="LSRS01000004">
    <property type="protein sequence ID" value="KAF1084771.1"/>
    <property type="molecule type" value="Genomic_DNA"/>
</dbReference>
<evidence type="ECO:0000259" key="3">
    <source>
        <dbReference type="PROSITE" id="PS50893"/>
    </source>
</evidence>
<accession>A0A9D2WPX9</accession>
<evidence type="ECO:0000313" key="5">
    <source>
        <dbReference type="Proteomes" id="UP000798488"/>
    </source>
</evidence>
<protein>
    <submittedName>
        <fullName evidence="4">Arabinose import ATP-binding protein AraG</fullName>
    </submittedName>
</protein>
<evidence type="ECO:0000256" key="1">
    <source>
        <dbReference type="ARBA" id="ARBA00022741"/>
    </source>
</evidence>
<dbReference type="GO" id="GO:0016887">
    <property type="term" value="F:ATP hydrolysis activity"/>
    <property type="evidence" value="ECO:0007669"/>
    <property type="project" value="InterPro"/>
</dbReference>
<dbReference type="GO" id="GO:0005524">
    <property type="term" value="F:ATP binding"/>
    <property type="evidence" value="ECO:0007669"/>
    <property type="project" value="UniProtKB-KW"/>
</dbReference>
<organism evidence="4 5">
    <name type="scientific">Sporotomaculum syntrophicum</name>
    <dbReference type="NCBI Taxonomy" id="182264"/>
    <lineage>
        <taxon>Bacteria</taxon>
        <taxon>Bacillati</taxon>
        <taxon>Bacillota</taxon>
        <taxon>Clostridia</taxon>
        <taxon>Eubacteriales</taxon>
        <taxon>Desulfallaceae</taxon>
        <taxon>Sporotomaculum</taxon>
    </lineage>
</organism>
<dbReference type="InterPro" id="IPR050107">
    <property type="entry name" value="ABC_carbohydrate_import_ATPase"/>
</dbReference>
<keyword evidence="5" id="KW-1185">Reference proteome</keyword>
<dbReference type="Pfam" id="PF00005">
    <property type="entry name" value="ABC_tran"/>
    <property type="match status" value="1"/>
</dbReference>
<keyword evidence="2 4" id="KW-0067">ATP-binding</keyword>
<dbReference type="PANTHER" id="PTHR43790">
    <property type="entry name" value="CARBOHYDRATE TRANSPORT ATP-BINDING PROTEIN MG119-RELATED"/>
    <property type="match status" value="1"/>
</dbReference>
<dbReference type="PROSITE" id="PS50893">
    <property type="entry name" value="ABC_TRANSPORTER_2"/>
    <property type="match status" value="1"/>
</dbReference>
<dbReference type="Gene3D" id="3.40.50.300">
    <property type="entry name" value="P-loop containing nucleotide triphosphate hydrolases"/>
    <property type="match status" value="1"/>
</dbReference>
<dbReference type="PANTHER" id="PTHR43790:SF8">
    <property type="entry name" value="SUGAR ABC TRANSPORTER ATP-BINDING PROTEIN"/>
    <property type="match status" value="1"/>
</dbReference>
<reference evidence="4" key="1">
    <citation type="submission" date="2016-02" db="EMBL/GenBank/DDBJ databases">
        <title>Draft Genome Sequence of Sporotomaculum syntrophicum Strain FB, a Syntrophic Benzoate Degrader.</title>
        <authorList>
            <person name="Nobu M.K."/>
            <person name="Narihiro T."/>
            <person name="Qiu Y.-L."/>
            <person name="Ohashi A."/>
            <person name="Liu W.-T."/>
            <person name="Yuji S."/>
        </authorList>
    </citation>
    <scope>NUCLEOTIDE SEQUENCE</scope>
    <source>
        <strain evidence="4">FB</strain>
    </source>
</reference>
<evidence type="ECO:0000313" key="4">
    <source>
        <dbReference type="EMBL" id="KAF1084771.1"/>
    </source>
</evidence>
<proteinExistence type="predicted"/>
<feature type="domain" description="ABC transporter" evidence="3">
    <location>
        <begin position="1"/>
        <end position="199"/>
    </location>
</feature>
<dbReference type="InterPro" id="IPR003439">
    <property type="entry name" value="ABC_transporter-like_ATP-bd"/>
</dbReference>
<gene>
    <name evidence="4" type="primary">araG</name>
    <name evidence="4" type="ORF">SPSYN_01941</name>
</gene>
<name>A0A9D2WPX9_9FIRM</name>
<evidence type="ECO:0000256" key="2">
    <source>
        <dbReference type="ARBA" id="ARBA00022840"/>
    </source>
</evidence>
<dbReference type="InterPro" id="IPR027417">
    <property type="entry name" value="P-loop_NTPase"/>
</dbReference>
<dbReference type="AlphaFoldDB" id="A0A9D2WPX9"/>
<dbReference type="InterPro" id="IPR003593">
    <property type="entry name" value="AAA+_ATPase"/>
</dbReference>
<sequence>MAIVGDNGAGKSTLIKLLSGALAPDHGQIMVGDKSYSSMTPGKAISLGISTVYQDLALVDCRDVVSNIFLGREPVYAGFLMDKRRMQKEAAQVLQDLQINIPSLHTPVGLLSGGQRQGVAVARDVFQGGKVIIFDEPTAAMGLQESAKIIKLLQKLRQGGLAAAGKREGRIIFGVDFIDEAKEAIGTGKLVAVSLILWTPMPKQA</sequence>
<dbReference type="Proteomes" id="UP000798488">
    <property type="component" value="Unassembled WGS sequence"/>
</dbReference>
<comment type="caution">
    <text evidence="4">The sequence shown here is derived from an EMBL/GenBank/DDBJ whole genome shotgun (WGS) entry which is preliminary data.</text>
</comment>
<dbReference type="SUPFAM" id="SSF52540">
    <property type="entry name" value="P-loop containing nucleoside triphosphate hydrolases"/>
    <property type="match status" value="1"/>
</dbReference>
<keyword evidence="1" id="KW-0547">Nucleotide-binding</keyword>